<dbReference type="STRING" id="405444.ABB26_13640"/>
<comment type="caution">
    <text evidence="6">The sequence shown here is derived from an EMBL/GenBank/DDBJ whole genome shotgun (WGS) entry which is preliminary data.</text>
</comment>
<accession>A0A0R0CA29</accession>
<keyword evidence="7" id="KW-1185">Reference proteome</keyword>
<dbReference type="EC" id="5.2.1.8" evidence="1"/>
<dbReference type="PROSITE" id="PS50072">
    <property type="entry name" value="CSA_PPIASE_2"/>
    <property type="match status" value="1"/>
</dbReference>
<evidence type="ECO:0000256" key="3">
    <source>
        <dbReference type="ARBA" id="ARBA00023235"/>
    </source>
</evidence>
<feature type="domain" description="PPIase cyclophilin-type" evidence="5">
    <location>
        <begin position="59"/>
        <end position="246"/>
    </location>
</feature>
<evidence type="ECO:0000259" key="5">
    <source>
        <dbReference type="PROSITE" id="PS50072"/>
    </source>
</evidence>
<protein>
    <recommendedName>
        <fullName evidence="1">peptidylprolyl isomerase</fullName>
        <ecNumber evidence="1">5.2.1.8</ecNumber>
    </recommendedName>
</protein>
<keyword evidence="4" id="KW-0732">Signal</keyword>
<feature type="chain" id="PRO_5006393743" description="peptidylprolyl isomerase" evidence="4">
    <location>
        <begin position="22"/>
        <end position="304"/>
    </location>
</feature>
<keyword evidence="3 6" id="KW-0413">Isomerase</keyword>
<organism evidence="6 7">
    <name type="scientific">Stenotrophomonas humi</name>
    <dbReference type="NCBI Taxonomy" id="405444"/>
    <lineage>
        <taxon>Bacteria</taxon>
        <taxon>Pseudomonadati</taxon>
        <taxon>Pseudomonadota</taxon>
        <taxon>Gammaproteobacteria</taxon>
        <taxon>Lysobacterales</taxon>
        <taxon>Lysobacteraceae</taxon>
        <taxon>Stenotrophomonas</taxon>
    </lineage>
</organism>
<dbReference type="PATRIC" id="fig|405444.3.peg.1829"/>
<evidence type="ECO:0000256" key="4">
    <source>
        <dbReference type="SAM" id="SignalP"/>
    </source>
</evidence>
<dbReference type="EMBL" id="LDJI01000026">
    <property type="protein sequence ID" value="KRG63031.1"/>
    <property type="molecule type" value="Genomic_DNA"/>
</dbReference>
<dbReference type="InterPro" id="IPR002130">
    <property type="entry name" value="Cyclophilin-type_PPIase_dom"/>
</dbReference>
<keyword evidence="2" id="KW-0697">Rotamase</keyword>
<dbReference type="SUPFAM" id="SSF50891">
    <property type="entry name" value="Cyclophilin-like"/>
    <property type="match status" value="1"/>
</dbReference>
<dbReference type="PANTHER" id="PTHR43246">
    <property type="entry name" value="PEPTIDYL-PROLYL CIS-TRANS ISOMERASE CYP38, CHLOROPLASTIC"/>
    <property type="match status" value="1"/>
</dbReference>
<gene>
    <name evidence="6" type="ORF">ABB26_13640</name>
</gene>
<dbReference type="OrthoDB" id="9807797at2"/>
<feature type="signal peptide" evidence="4">
    <location>
        <begin position="1"/>
        <end position="21"/>
    </location>
</feature>
<reference evidence="6 7" key="1">
    <citation type="submission" date="2015-05" db="EMBL/GenBank/DDBJ databases">
        <title>Genome sequencing and analysis of members of genus Stenotrophomonas.</title>
        <authorList>
            <person name="Patil P.P."/>
            <person name="Midha S."/>
            <person name="Patil P.B."/>
        </authorList>
    </citation>
    <scope>NUCLEOTIDE SEQUENCE [LARGE SCALE GENOMIC DNA]</scope>
    <source>
        <strain evidence="6 7">DSM 18929</strain>
    </source>
</reference>
<dbReference type="InterPro" id="IPR029000">
    <property type="entry name" value="Cyclophilin-like_dom_sf"/>
</dbReference>
<dbReference type="Proteomes" id="UP000050864">
    <property type="component" value="Unassembled WGS sequence"/>
</dbReference>
<proteinExistence type="predicted"/>
<dbReference type="Gene3D" id="2.40.100.10">
    <property type="entry name" value="Cyclophilin-like"/>
    <property type="match status" value="1"/>
</dbReference>
<dbReference type="GO" id="GO:0003755">
    <property type="term" value="F:peptidyl-prolyl cis-trans isomerase activity"/>
    <property type="evidence" value="ECO:0007669"/>
    <property type="project" value="UniProtKB-KW"/>
</dbReference>
<evidence type="ECO:0000256" key="2">
    <source>
        <dbReference type="ARBA" id="ARBA00023110"/>
    </source>
</evidence>
<evidence type="ECO:0000313" key="6">
    <source>
        <dbReference type="EMBL" id="KRG63031.1"/>
    </source>
</evidence>
<evidence type="ECO:0000256" key="1">
    <source>
        <dbReference type="ARBA" id="ARBA00013194"/>
    </source>
</evidence>
<dbReference type="AlphaFoldDB" id="A0A0R0CA29"/>
<dbReference type="InterPro" id="IPR044665">
    <property type="entry name" value="E_coli_cyclophilin_A-like"/>
</dbReference>
<evidence type="ECO:0000313" key="7">
    <source>
        <dbReference type="Proteomes" id="UP000050864"/>
    </source>
</evidence>
<name>A0A0R0CA29_9GAMM</name>
<sequence length="304" mass="33053">MTLRPSLLALALMLSPLPLLAADAPAKYRSAQEIIEASPASDWHTPAPENTLYMNLEGGRVIIELAPEFAPEHAGNIRTMAREHFWDGLSIYRSQDNFVVQFGDADADDSAKAKSMGSAKKHLPAEFQRPAKGLAFTALPDRDGWAPKTGFVGDFAVGSDGQQTWLAHCYGALGAGRNNDEDSSVGAELYVVTGQSPRQLDRNITLVGRVLKGMELLSSIQRGPEPMGFYENTAERTPIVSIQLASELPADQRVPLQVLRTDSKTFTDAVEARRNRVDGFYKRAAGHIDLCNIPLPVRVGAAVK</sequence>
<dbReference type="Pfam" id="PF00160">
    <property type="entry name" value="Pro_isomerase"/>
    <property type="match status" value="1"/>
</dbReference>
<dbReference type="RefSeq" id="WP_057635043.1">
    <property type="nucleotide sequence ID" value="NZ_LDJI01000026.1"/>
</dbReference>